<proteinExistence type="inferred from homology"/>
<comment type="similarity">
    <text evidence="3">Belongs to the gas vesicle GvpF/GvpL family.</text>
</comment>
<evidence type="ECO:0000313" key="6">
    <source>
        <dbReference type="Proteomes" id="UP000326979"/>
    </source>
</evidence>
<protein>
    <submittedName>
        <fullName evidence="5">GvpL/GvpF family gas vesicle protein</fullName>
    </submittedName>
</protein>
<dbReference type="OrthoDB" id="146444at2"/>
<keyword evidence="1" id="KW-0304">Gas vesicle</keyword>
<evidence type="ECO:0000256" key="4">
    <source>
        <dbReference type="SAM" id="MobiDB-lite"/>
    </source>
</evidence>
<dbReference type="AlphaFoldDB" id="A0A5N8VZX5"/>
<comment type="caution">
    <text evidence="5">The sequence shown here is derived from an EMBL/GenBank/DDBJ whole genome shotgun (WGS) entry which is preliminary data.</text>
</comment>
<dbReference type="PANTHER" id="PTHR36852">
    <property type="entry name" value="PROTEIN GVPL 2"/>
    <property type="match status" value="1"/>
</dbReference>
<dbReference type="Pfam" id="PF06386">
    <property type="entry name" value="GvpL_GvpF"/>
    <property type="match status" value="1"/>
</dbReference>
<dbReference type="GO" id="GO:0031411">
    <property type="term" value="C:gas vesicle"/>
    <property type="evidence" value="ECO:0007669"/>
    <property type="project" value="UniProtKB-SubCell"/>
</dbReference>
<dbReference type="InterPro" id="IPR009430">
    <property type="entry name" value="GvpL/GvpF"/>
</dbReference>
<name>A0A5N8VZX5_9ACTN</name>
<accession>A0A5N8VZX5</accession>
<evidence type="ECO:0000313" key="5">
    <source>
        <dbReference type="EMBL" id="MPY40256.1"/>
    </source>
</evidence>
<reference evidence="5 6" key="1">
    <citation type="submission" date="2019-07" db="EMBL/GenBank/DDBJ databases">
        <title>New species of Amycolatopsis and Streptomyces.</title>
        <authorList>
            <person name="Duangmal K."/>
            <person name="Teo W.F.A."/>
            <person name="Lipun K."/>
        </authorList>
    </citation>
    <scope>NUCLEOTIDE SEQUENCE [LARGE SCALE GENOMIC DNA]</scope>
    <source>
        <strain evidence="5 6">TISTR 2346</strain>
    </source>
</reference>
<organism evidence="5 6">
    <name type="scientific">Streptomyces phyllanthi</name>
    <dbReference type="NCBI Taxonomy" id="1803180"/>
    <lineage>
        <taxon>Bacteria</taxon>
        <taxon>Bacillati</taxon>
        <taxon>Actinomycetota</taxon>
        <taxon>Actinomycetes</taxon>
        <taxon>Kitasatosporales</taxon>
        <taxon>Streptomycetaceae</taxon>
        <taxon>Streptomyces</taxon>
    </lineage>
</organism>
<sequence length="304" mass="31964">MTDTATATATATATDTDTDTDTKTLTGGITATEIVYAYAVLRRTPEAVAAVADLHGIAGEPIHLLDSADRASELAVAVGPVPAADFDEAPLKSNLEDLSWLESTARGHHTVVAVLARCGATVLPLRLATVYRDQDRVRQALDARRDDFLSLLDRVTGHVELGVKIYASPDTAPSGPVRDPDRAPAARVLAAGVGAGRAYLAGRRRKRQSAEDAWQAATQAAARLTETAGGLAVDRVAHRPQRADLAGPVPGTNVSNDAYLVAADRVDDFRTRVLAAAEGLPGVRVELTGPWAPYSFAIPPEPVL</sequence>
<keyword evidence="6" id="KW-1185">Reference proteome</keyword>
<dbReference type="Proteomes" id="UP000326979">
    <property type="component" value="Unassembled WGS sequence"/>
</dbReference>
<comment type="subcellular location">
    <subcellularLocation>
        <location evidence="2">Gas vesicle</location>
    </subcellularLocation>
</comment>
<feature type="compositionally biased region" description="Low complexity" evidence="4">
    <location>
        <begin position="1"/>
        <end position="15"/>
    </location>
</feature>
<dbReference type="RefSeq" id="WP_152782524.1">
    <property type="nucleotide sequence ID" value="NZ_JBHUMN010000031.1"/>
</dbReference>
<dbReference type="EMBL" id="VJZE01000047">
    <property type="protein sequence ID" value="MPY40256.1"/>
    <property type="molecule type" value="Genomic_DNA"/>
</dbReference>
<feature type="region of interest" description="Disordered" evidence="4">
    <location>
        <begin position="1"/>
        <end position="20"/>
    </location>
</feature>
<dbReference type="PANTHER" id="PTHR36852:SF1">
    <property type="entry name" value="PROTEIN GVPL 2"/>
    <property type="match status" value="1"/>
</dbReference>
<evidence type="ECO:0000256" key="1">
    <source>
        <dbReference type="ARBA" id="ARBA00022987"/>
    </source>
</evidence>
<dbReference type="GO" id="GO:0031412">
    <property type="term" value="P:gas vesicle organization"/>
    <property type="evidence" value="ECO:0007669"/>
    <property type="project" value="InterPro"/>
</dbReference>
<gene>
    <name evidence="5" type="ORF">FNH04_10130</name>
</gene>
<evidence type="ECO:0000256" key="3">
    <source>
        <dbReference type="ARBA" id="ARBA00035643"/>
    </source>
</evidence>
<evidence type="ECO:0000256" key="2">
    <source>
        <dbReference type="ARBA" id="ARBA00035108"/>
    </source>
</evidence>